<dbReference type="InterPro" id="IPR027961">
    <property type="entry name" value="DUF4442"/>
</dbReference>
<dbReference type="InterPro" id="IPR029069">
    <property type="entry name" value="HotDog_dom_sf"/>
</dbReference>
<gene>
    <name evidence="1" type="ORF">EG028_23220</name>
</gene>
<dbReference type="AlphaFoldDB" id="A0A3N4MBJ3"/>
<name>A0A3N4MBJ3_9BACT</name>
<comment type="caution">
    <text evidence="1">The sequence shown here is derived from an EMBL/GenBank/DDBJ whole genome shotgun (WGS) entry which is preliminary data.</text>
</comment>
<dbReference type="Proteomes" id="UP000279089">
    <property type="component" value="Unassembled WGS sequence"/>
</dbReference>
<dbReference type="EMBL" id="RMBX01000014">
    <property type="protein sequence ID" value="RPD38797.1"/>
    <property type="molecule type" value="Genomic_DNA"/>
</dbReference>
<dbReference type="OrthoDB" id="9153186at2"/>
<dbReference type="Gene3D" id="3.10.129.10">
    <property type="entry name" value="Hotdog Thioesterase"/>
    <property type="match status" value="1"/>
</dbReference>
<dbReference type="Pfam" id="PF14539">
    <property type="entry name" value="DUF4442"/>
    <property type="match status" value="1"/>
</dbReference>
<reference evidence="2" key="1">
    <citation type="submission" date="2018-11" db="EMBL/GenBank/DDBJ databases">
        <title>Chitinophaga lutea sp.nov., isolate from arsenic contaminated soil.</title>
        <authorList>
            <person name="Zong Y."/>
        </authorList>
    </citation>
    <scope>NUCLEOTIDE SEQUENCE [LARGE SCALE GENOMIC DNA]</scope>
    <source>
        <strain evidence="2">YLT18</strain>
    </source>
</reference>
<sequence>MATPSSTERFIAKVNNRFKFSLFLLYKLPSAWMAGVRVRSMTAETCTTVVPYRWLSQNPFRSTYFACLAMAAEMSSGVLAMAHADAAPAKVSMLVTGMEGLFLKKAKNKTYFTCNAGNDILNAIHQTVQTGESSALTISVAGVSEDGTEIARFMITWSFKKISS</sequence>
<keyword evidence="2" id="KW-1185">Reference proteome</keyword>
<evidence type="ECO:0000313" key="2">
    <source>
        <dbReference type="Proteomes" id="UP000279089"/>
    </source>
</evidence>
<dbReference type="SUPFAM" id="SSF54637">
    <property type="entry name" value="Thioesterase/thiol ester dehydrase-isomerase"/>
    <property type="match status" value="1"/>
</dbReference>
<accession>A0A3N4MBJ3</accession>
<evidence type="ECO:0000313" key="1">
    <source>
        <dbReference type="EMBL" id="RPD38797.1"/>
    </source>
</evidence>
<organism evidence="1 2">
    <name type="scientific">Chitinophaga barathri</name>
    <dbReference type="NCBI Taxonomy" id="1647451"/>
    <lineage>
        <taxon>Bacteria</taxon>
        <taxon>Pseudomonadati</taxon>
        <taxon>Bacteroidota</taxon>
        <taxon>Chitinophagia</taxon>
        <taxon>Chitinophagales</taxon>
        <taxon>Chitinophagaceae</taxon>
        <taxon>Chitinophaga</taxon>
    </lineage>
</organism>
<protein>
    <submittedName>
        <fullName evidence="1">DUF4442 domain-containing protein</fullName>
    </submittedName>
</protein>
<proteinExistence type="predicted"/>